<proteinExistence type="predicted"/>
<gene>
    <name evidence="2" type="primary">Acp16b</name>
</gene>
<sequence>LLLTFLMAITQYTTKADDDDKFRNCCPREFLASAYPPMSAFPPECCPYCHLEDCESPYPPDPTVNTDY</sequence>
<accession>Q2VKG8</accession>
<feature type="non-terminal residue" evidence="2">
    <location>
        <position position="1"/>
    </location>
</feature>
<evidence type="ECO:0000256" key="1">
    <source>
        <dbReference type="SAM" id="SignalP"/>
    </source>
</evidence>
<dbReference type="AlphaFoldDB" id="Q2VKG8"/>
<organism evidence="2">
    <name type="scientific">Drosophila arizonae</name>
    <name type="common">Fruit fly</name>
    <dbReference type="NCBI Taxonomy" id="7263"/>
    <lineage>
        <taxon>Eukaryota</taxon>
        <taxon>Metazoa</taxon>
        <taxon>Ecdysozoa</taxon>
        <taxon>Arthropoda</taxon>
        <taxon>Hexapoda</taxon>
        <taxon>Insecta</taxon>
        <taxon>Pterygota</taxon>
        <taxon>Neoptera</taxon>
        <taxon>Endopterygota</taxon>
        <taxon>Diptera</taxon>
        <taxon>Brachycera</taxon>
        <taxon>Muscomorpha</taxon>
        <taxon>Ephydroidea</taxon>
        <taxon>Drosophilidae</taxon>
        <taxon>Drosophila</taxon>
    </lineage>
</organism>
<dbReference type="EMBL" id="DQ079203">
    <property type="protein sequence ID" value="AAZ42687.1"/>
    <property type="molecule type" value="Genomic_DNA"/>
</dbReference>
<keyword evidence="1" id="KW-0732">Signal</keyword>
<feature type="chain" id="PRO_5004217816" evidence="1">
    <location>
        <begin position="17"/>
        <end position="68"/>
    </location>
</feature>
<reference evidence="2" key="1">
    <citation type="journal article" date="2005" name="Genetics">
        <title>Molecular population genetics of accessory gland protein genes and testis-expressed genes in Drosophila mojavensis and D. arizonae.</title>
        <authorList>
            <person name="Wagstaff B.J."/>
            <person name="Begun D.J."/>
        </authorList>
    </citation>
    <scope>NUCLEOTIDE SEQUENCE</scope>
    <source>
        <strain evidence="2">15081-1271.13</strain>
    </source>
</reference>
<protein>
    <submittedName>
        <fullName evidence="2">Acp16b</fullName>
    </submittedName>
</protein>
<name>Q2VKG8_DROAR</name>
<feature type="signal peptide" evidence="1">
    <location>
        <begin position="1"/>
        <end position="16"/>
    </location>
</feature>
<evidence type="ECO:0000313" key="2">
    <source>
        <dbReference type="EMBL" id="AAZ42687.1"/>
    </source>
</evidence>